<gene>
    <name evidence="9" type="ORF">EHS13_31960</name>
</gene>
<protein>
    <submittedName>
        <fullName evidence="9">Carbohydrate ABC transporter permease</fullName>
    </submittedName>
</protein>
<proteinExistence type="inferred from homology"/>
<evidence type="ECO:0000313" key="10">
    <source>
        <dbReference type="Proteomes" id="UP000426246"/>
    </source>
</evidence>
<evidence type="ECO:0000256" key="1">
    <source>
        <dbReference type="ARBA" id="ARBA00004651"/>
    </source>
</evidence>
<dbReference type="GO" id="GO:0005886">
    <property type="term" value="C:plasma membrane"/>
    <property type="evidence" value="ECO:0007669"/>
    <property type="project" value="UniProtKB-SubCell"/>
</dbReference>
<name>A0A6B8RTN6_9BACL</name>
<feature type="transmembrane region" description="Helical" evidence="7">
    <location>
        <begin position="146"/>
        <end position="167"/>
    </location>
</feature>
<keyword evidence="4 7" id="KW-0812">Transmembrane</keyword>
<dbReference type="InterPro" id="IPR035906">
    <property type="entry name" value="MetI-like_sf"/>
</dbReference>
<feature type="transmembrane region" description="Helical" evidence="7">
    <location>
        <begin position="14"/>
        <end position="35"/>
    </location>
</feature>
<feature type="transmembrane region" description="Helical" evidence="7">
    <location>
        <begin position="246"/>
        <end position="266"/>
    </location>
</feature>
<dbReference type="PANTHER" id="PTHR43744:SF12">
    <property type="entry name" value="ABC TRANSPORTER PERMEASE PROTEIN MG189-RELATED"/>
    <property type="match status" value="1"/>
</dbReference>
<dbReference type="GO" id="GO:0055085">
    <property type="term" value="P:transmembrane transport"/>
    <property type="evidence" value="ECO:0007669"/>
    <property type="project" value="InterPro"/>
</dbReference>
<dbReference type="Pfam" id="PF00528">
    <property type="entry name" value="BPD_transp_1"/>
    <property type="match status" value="1"/>
</dbReference>
<feature type="domain" description="ABC transmembrane type-1" evidence="8">
    <location>
        <begin position="76"/>
        <end position="267"/>
    </location>
</feature>
<dbReference type="CDD" id="cd06261">
    <property type="entry name" value="TM_PBP2"/>
    <property type="match status" value="1"/>
</dbReference>
<feature type="transmembrane region" description="Helical" evidence="7">
    <location>
        <begin position="108"/>
        <end position="126"/>
    </location>
</feature>
<dbReference type="Proteomes" id="UP000426246">
    <property type="component" value="Chromosome"/>
</dbReference>
<evidence type="ECO:0000259" key="8">
    <source>
        <dbReference type="PROSITE" id="PS50928"/>
    </source>
</evidence>
<accession>A0A6B8RTN6</accession>
<evidence type="ECO:0000256" key="2">
    <source>
        <dbReference type="ARBA" id="ARBA00022448"/>
    </source>
</evidence>
<dbReference type="EMBL" id="CP034235">
    <property type="protein sequence ID" value="QGQ99164.1"/>
    <property type="molecule type" value="Genomic_DNA"/>
</dbReference>
<comment type="similarity">
    <text evidence="7">Belongs to the binding-protein-dependent transport system permease family.</text>
</comment>
<organism evidence="9 10">
    <name type="scientific">Paenibacillus psychroresistens</name>
    <dbReference type="NCBI Taxonomy" id="1778678"/>
    <lineage>
        <taxon>Bacteria</taxon>
        <taxon>Bacillati</taxon>
        <taxon>Bacillota</taxon>
        <taxon>Bacilli</taxon>
        <taxon>Bacillales</taxon>
        <taxon>Paenibacillaceae</taxon>
        <taxon>Paenibacillus</taxon>
    </lineage>
</organism>
<keyword evidence="3" id="KW-1003">Cell membrane</keyword>
<keyword evidence="5 7" id="KW-1133">Transmembrane helix</keyword>
<evidence type="ECO:0000256" key="5">
    <source>
        <dbReference type="ARBA" id="ARBA00022989"/>
    </source>
</evidence>
<dbReference type="SUPFAM" id="SSF161098">
    <property type="entry name" value="MetI-like"/>
    <property type="match status" value="1"/>
</dbReference>
<dbReference type="Gene3D" id="1.10.3720.10">
    <property type="entry name" value="MetI-like"/>
    <property type="match status" value="1"/>
</dbReference>
<dbReference type="AlphaFoldDB" id="A0A6B8RTN6"/>
<keyword evidence="2 7" id="KW-0813">Transport</keyword>
<evidence type="ECO:0000256" key="3">
    <source>
        <dbReference type="ARBA" id="ARBA00022475"/>
    </source>
</evidence>
<feature type="transmembrane region" description="Helical" evidence="7">
    <location>
        <begin position="188"/>
        <end position="213"/>
    </location>
</feature>
<evidence type="ECO:0000256" key="6">
    <source>
        <dbReference type="ARBA" id="ARBA00023136"/>
    </source>
</evidence>
<dbReference type="PANTHER" id="PTHR43744">
    <property type="entry name" value="ABC TRANSPORTER PERMEASE PROTEIN MG189-RELATED-RELATED"/>
    <property type="match status" value="1"/>
</dbReference>
<sequence>MSANPAVSSKKSKLGLYVLEVILLIVAIFYLYPFYYMLESSIKPAKDFYIPLKLPSQIFWGNYHLVFAKANVLEAFTNTILICLGTMLLLVAVSSMAGYKITRRSEKLFQIMFFIFLSGLIIPLQTNMVPIFKLGIVLHLINTRTFLILLYTGTTVPFATMLYAGFTKNIPLELEDAASIDGCGPTRMYWAIIFPLLLPATGTLVVTTVFWFWNDFVGPLLYLQDPHKMTLITQIFRFKSERSSDWGPIFALCSLCTLPLIVLFLFTQKYLLQGLTAGAIKG</sequence>
<dbReference type="InterPro" id="IPR000515">
    <property type="entry name" value="MetI-like"/>
</dbReference>
<evidence type="ECO:0000256" key="4">
    <source>
        <dbReference type="ARBA" id="ARBA00022692"/>
    </source>
</evidence>
<keyword evidence="6 7" id="KW-0472">Membrane</keyword>
<comment type="subcellular location">
    <subcellularLocation>
        <location evidence="1 7">Cell membrane</location>
        <topology evidence="1 7">Multi-pass membrane protein</topology>
    </subcellularLocation>
</comment>
<dbReference type="RefSeq" id="WP_155704273.1">
    <property type="nucleotide sequence ID" value="NZ_CP034235.1"/>
</dbReference>
<feature type="transmembrane region" description="Helical" evidence="7">
    <location>
        <begin position="75"/>
        <end position="96"/>
    </location>
</feature>
<reference evidence="10" key="1">
    <citation type="submission" date="2018-11" db="EMBL/GenBank/DDBJ databases">
        <title>Complete genome sequence of Paenibacillus sp. ML311-T8.</title>
        <authorList>
            <person name="Nam Y.-D."/>
            <person name="Kang J."/>
            <person name="Chung W.-H."/>
            <person name="Park Y.S."/>
        </authorList>
    </citation>
    <scope>NUCLEOTIDE SEQUENCE [LARGE SCALE GENOMIC DNA]</scope>
    <source>
        <strain evidence="10">ML311-T8</strain>
    </source>
</reference>
<dbReference type="OrthoDB" id="9772609at2"/>
<evidence type="ECO:0000256" key="7">
    <source>
        <dbReference type="RuleBase" id="RU363032"/>
    </source>
</evidence>
<evidence type="ECO:0000313" key="9">
    <source>
        <dbReference type="EMBL" id="QGQ99164.1"/>
    </source>
</evidence>
<keyword evidence="10" id="KW-1185">Reference proteome</keyword>
<dbReference type="KEGG" id="ppsc:EHS13_31960"/>
<dbReference type="PROSITE" id="PS50928">
    <property type="entry name" value="ABC_TM1"/>
    <property type="match status" value="1"/>
</dbReference>